<dbReference type="CDD" id="cd14692">
    <property type="entry name" value="bZIP_ATF4"/>
    <property type="match status" value="1"/>
</dbReference>
<feature type="region of interest" description="Disordered" evidence="12">
    <location>
        <begin position="321"/>
        <end position="359"/>
    </location>
</feature>
<dbReference type="PROSITE" id="PS50217">
    <property type="entry name" value="BZIP"/>
    <property type="match status" value="1"/>
</dbReference>
<feature type="region of interest" description="Disordered" evidence="12">
    <location>
        <begin position="20"/>
        <end position="90"/>
    </location>
</feature>
<evidence type="ECO:0000256" key="6">
    <source>
        <dbReference type="ARBA" id="ARBA00023108"/>
    </source>
</evidence>
<proteinExistence type="inferred from homology"/>
<evidence type="ECO:0000259" key="13">
    <source>
        <dbReference type="PROSITE" id="PS50217"/>
    </source>
</evidence>
<feature type="region of interest" description="Disordered" evidence="12">
    <location>
        <begin position="385"/>
        <end position="406"/>
    </location>
</feature>
<evidence type="ECO:0000256" key="1">
    <source>
        <dbReference type="ARBA" id="ARBA00004123"/>
    </source>
</evidence>
<dbReference type="GeneID" id="111230364"/>
<reference evidence="14" key="2">
    <citation type="submission" date="2025-09" db="UniProtKB">
        <authorList>
            <consortium name="Ensembl"/>
        </authorList>
    </citation>
    <scope>IDENTIFICATION</scope>
</reference>
<evidence type="ECO:0000313" key="15">
    <source>
        <dbReference type="Proteomes" id="UP000261420"/>
    </source>
</evidence>
<dbReference type="OMA" id="CIDGQEV"/>
<dbReference type="GO" id="GO:0001228">
    <property type="term" value="F:DNA-binding transcription activator activity, RNA polymerase II-specific"/>
    <property type="evidence" value="ECO:0007669"/>
    <property type="project" value="TreeGrafter"/>
</dbReference>
<keyword evidence="7" id="KW-0238">DNA-binding</keyword>
<dbReference type="InterPro" id="IPR004827">
    <property type="entry name" value="bZIP"/>
</dbReference>
<dbReference type="GO" id="GO:1990589">
    <property type="term" value="C:ATF4-CREB1 transcription factor complex"/>
    <property type="evidence" value="ECO:0007669"/>
    <property type="project" value="TreeGrafter"/>
</dbReference>
<dbReference type="Proteomes" id="UP000261420">
    <property type="component" value="Unplaced"/>
</dbReference>
<dbReference type="KEGG" id="sdu:111230364"/>
<comment type="similarity">
    <text evidence="2">Belongs to the bZIP family.</text>
</comment>
<evidence type="ECO:0000256" key="3">
    <source>
        <dbReference type="ARBA" id="ARBA00018846"/>
    </source>
</evidence>
<evidence type="ECO:0000313" key="14">
    <source>
        <dbReference type="Ensembl" id="ENSSDUP00000024927.1"/>
    </source>
</evidence>
<feature type="compositionally biased region" description="Low complexity" evidence="12">
    <location>
        <begin position="251"/>
        <end position="261"/>
    </location>
</feature>
<dbReference type="SUPFAM" id="SSF57959">
    <property type="entry name" value="Leucine zipper domain"/>
    <property type="match status" value="1"/>
</dbReference>
<sequence>MTMMMTNSQFGLEDMEALLWGPSSPMADPMGSLHFHPDQEEHQEGGGTSREGDTSPASPLTSSSLSSSSSPPPFYSPPPSPPAVLLHGDKARNESDLLSLPWLGHPDELRCSQTLSGDRKEEAFGDLDWMAERMDLSEFDLESLIGSCSPPEESPSSTEDLLASLDCPMELDSLPLPTLSTPALSSLPFASPQNTPPPTLPATSEDASVITVDDCESHADGQEAPSPPPCVPEPQEELEIKSEPSSPDPSSPWVDSSSSPVYTLDLGSEVDVSESEVKPVLAAVVPQVPRLVLSLSPTRIVLVLAPKNEVGLTTATVATTSEVIHSSPPAPSLQRSSRSRPYPEPKCKASPPSPSATSVKVKSLRGAAGDNRVTLKAPKDKKLKKMEQNKTAATRYRQKKRAEQEALSTEYALLERKNVELTEKAESMAREIEYLKELMDEVQMARMRKGLGADP</sequence>
<evidence type="ECO:0000256" key="10">
    <source>
        <dbReference type="ARBA" id="ARBA00023242"/>
    </source>
</evidence>
<dbReference type="Gene3D" id="1.20.5.170">
    <property type="match status" value="1"/>
</dbReference>
<dbReference type="FunFam" id="1.20.5.170:FF:000021">
    <property type="entry name" value="Cyclic AMP-dependent transcription factor ATF-4"/>
    <property type="match status" value="1"/>
</dbReference>
<dbReference type="Pfam" id="PF00170">
    <property type="entry name" value="bZIP_1"/>
    <property type="match status" value="1"/>
</dbReference>
<feature type="compositionally biased region" description="Low complexity" evidence="12">
    <location>
        <begin position="55"/>
        <end position="69"/>
    </location>
</feature>
<dbReference type="PANTHER" id="PTHR13044">
    <property type="entry name" value="ACTIVATING TRANSCRIPTION FACTOR ATF 4/5"/>
    <property type="match status" value="1"/>
</dbReference>
<evidence type="ECO:0000256" key="9">
    <source>
        <dbReference type="ARBA" id="ARBA00023163"/>
    </source>
</evidence>
<keyword evidence="10" id="KW-0539">Nucleus</keyword>
<evidence type="ECO:0000256" key="11">
    <source>
        <dbReference type="ARBA" id="ARBA00032136"/>
    </source>
</evidence>
<dbReference type="GO" id="GO:0042981">
    <property type="term" value="P:regulation of apoptotic process"/>
    <property type="evidence" value="ECO:0007669"/>
    <property type="project" value="UniProtKB-ARBA"/>
</dbReference>
<dbReference type="CTD" id="556410"/>
<reference evidence="14" key="1">
    <citation type="submission" date="2025-08" db="UniProtKB">
        <authorList>
            <consortium name="Ensembl"/>
        </authorList>
    </citation>
    <scope>IDENTIFICATION</scope>
</reference>
<evidence type="ECO:0000256" key="12">
    <source>
        <dbReference type="SAM" id="MobiDB-lite"/>
    </source>
</evidence>
<evidence type="ECO:0000256" key="8">
    <source>
        <dbReference type="ARBA" id="ARBA00023159"/>
    </source>
</evidence>
<dbReference type="Ensembl" id="ENSSDUT00000025387.1">
    <property type="protein sequence ID" value="ENSSDUP00000024927.1"/>
    <property type="gene ID" value="ENSSDUG00000018107.1"/>
</dbReference>
<keyword evidence="15" id="KW-1185">Reference proteome</keyword>
<keyword evidence="8" id="KW-0010">Activator</keyword>
<organism evidence="14 15">
    <name type="scientific">Seriola dumerili</name>
    <name type="common">Greater amberjack</name>
    <name type="synonym">Caranx dumerili</name>
    <dbReference type="NCBI Taxonomy" id="41447"/>
    <lineage>
        <taxon>Eukaryota</taxon>
        <taxon>Metazoa</taxon>
        <taxon>Chordata</taxon>
        <taxon>Craniata</taxon>
        <taxon>Vertebrata</taxon>
        <taxon>Euteleostomi</taxon>
        <taxon>Actinopterygii</taxon>
        <taxon>Neopterygii</taxon>
        <taxon>Teleostei</taxon>
        <taxon>Neoteleostei</taxon>
        <taxon>Acanthomorphata</taxon>
        <taxon>Carangaria</taxon>
        <taxon>Carangiformes</taxon>
        <taxon>Carangidae</taxon>
        <taxon>Seriola</taxon>
    </lineage>
</organism>
<feature type="compositionally biased region" description="Low complexity" evidence="12">
    <location>
        <begin position="173"/>
        <end position="192"/>
    </location>
</feature>
<feature type="region of interest" description="Disordered" evidence="12">
    <location>
        <begin position="171"/>
        <end position="273"/>
    </location>
</feature>
<dbReference type="STRING" id="41447.ENSSDUP00000024927"/>
<name>A0A3B4V2Y4_SERDU</name>
<evidence type="ECO:0000256" key="5">
    <source>
        <dbReference type="ARBA" id="ARBA00023015"/>
    </source>
</evidence>
<dbReference type="PROSITE" id="PS00036">
    <property type="entry name" value="BZIP_BASIC"/>
    <property type="match status" value="1"/>
</dbReference>
<evidence type="ECO:0000256" key="4">
    <source>
        <dbReference type="ARBA" id="ARBA00022491"/>
    </source>
</evidence>
<keyword evidence="5" id="KW-0805">Transcription regulation</keyword>
<feature type="compositionally biased region" description="Basic and acidic residues" evidence="12">
    <location>
        <begin position="35"/>
        <end position="44"/>
    </location>
</feature>
<dbReference type="RefSeq" id="XP_022612785.1">
    <property type="nucleotide sequence ID" value="XM_022757064.1"/>
</dbReference>
<dbReference type="GO" id="GO:0048511">
    <property type="term" value="P:rhythmic process"/>
    <property type="evidence" value="ECO:0007669"/>
    <property type="project" value="UniProtKB-KW"/>
</dbReference>
<keyword evidence="4" id="KW-0678">Repressor</keyword>
<evidence type="ECO:0000256" key="2">
    <source>
        <dbReference type="ARBA" id="ARBA00007163"/>
    </source>
</evidence>
<dbReference type="PANTHER" id="PTHR13044:SF2">
    <property type="entry name" value="CYCLIC AMP-DEPENDENT TRANSCRIPTION FACTOR ATF-4"/>
    <property type="match status" value="1"/>
</dbReference>
<dbReference type="GO" id="GO:0000977">
    <property type="term" value="F:RNA polymerase II transcription regulatory region sequence-specific DNA binding"/>
    <property type="evidence" value="ECO:0007669"/>
    <property type="project" value="TreeGrafter"/>
</dbReference>
<accession>A0A3B4V2Y4</accession>
<dbReference type="SMART" id="SM00338">
    <property type="entry name" value="BRLZ"/>
    <property type="match status" value="1"/>
</dbReference>
<dbReference type="GeneTree" id="ENSGT00530000063801"/>
<evidence type="ECO:0000256" key="7">
    <source>
        <dbReference type="ARBA" id="ARBA00023125"/>
    </source>
</evidence>
<dbReference type="InterPro" id="IPR046347">
    <property type="entry name" value="bZIP_sf"/>
</dbReference>
<feature type="compositionally biased region" description="Pro residues" evidence="12">
    <location>
        <begin position="70"/>
        <end position="82"/>
    </location>
</feature>
<keyword evidence="9" id="KW-0804">Transcription</keyword>
<comment type="subcellular location">
    <subcellularLocation>
        <location evidence="1">Nucleus</location>
    </subcellularLocation>
</comment>
<feature type="domain" description="BZIP" evidence="13">
    <location>
        <begin position="379"/>
        <end position="442"/>
    </location>
</feature>
<protein>
    <recommendedName>
        <fullName evidence="3">Cyclic AMP-dependent transcription factor ATF-4</fullName>
    </recommendedName>
    <alternativeName>
        <fullName evidence="11">Activating transcription factor 4</fullName>
    </alternativeName>
</protein>
<dbReference type="GO" id="GO:1990590">
    <property type="term" value="C:ATF1-ATF4 transcription factor complex"/>
    <property type="evidence" value="ECO:0007669"/>
    <property type="project" value="TreeGrafter"/>
</dbReference>
<keyword evidence="6" id="KW-0090">Biological rhythms</keyword>
<dbReference type="AlphaFoldDB" id="A0A3B4V2Y4"/>